<feature type="repeat" description="WD" evidence="3">
    <location>
        <begin position="281"/>
        <end position="309"/>
    </location>
</feature>
<feature type="repeat" description="WD" evidence="3">
    <location>
        <begin position="367"/>
        <end position="408"/>
    </location>
</feature>
<dbReference type="STRING" id="180088.A0A1J8Q029"/>
<dbReference type="Proteomes" id="UP000183567">
    <property type="component" value="Unassembled WGS sequence"/>
</dbReference>
<dbReference type="InterPro" id="IPR015943">
    <property type="entry name" value="WD40/YVTN_repeat-like_dom_sf"/>
</dbReference>
<dbReference type="PROSITE" id="PS50082">
    <property type="entry name" value="WD_REPEATS_2"/>
    <property type="match status" value="5"/>
</dbReference>
<evidence type="ECO:0000313" key="5">
    <source>
        <dbReference type="EMBL" id="OJA14902.1"/>
    </source>
</evidence>
<dbReference type="InterPro" id="IPR036322">
    <property type="entry name" value="WD40_repeat_dom_sf"/>
</dbReference>
<comment type="caution">
    <text evidence="5">The sequence shown here is derived from an EMBL/GenBank/DDBJ whole genome shotgun (WGS) entry which is preliminary data.</text>
</comment>
<dbReference type="PROSITE" id="PS00678">
    <property type="entry name" value="WD_REPEATS_1"/>
    <property type="match status" value="2"/>
</dbReference>
<feature type="repeat" description="WD" evidence="3">
    <location>
        <begin position="172"/>
        <end position="199"/>
    </location>
</feature>
<feature type="compositionally biased region" description="Low complexity" evidence="4">
    <location>
        <begin position="20"/>
        <end position="34"/>
    </location>
</feature>
<dbReference type="SUPFAM" id="SSF50978">
    <property type="entry name" value="WD40 repeat-like"/>
    <property type="match status" value="1"/>
</dbReference>
<evidence type="ECO:0000256" key="1">
    <source>
        <dbReference type="ARBA" id="ARBA00022574"/>
    </source>
</evidence>
<reference evidence="5 6" key="1">
    <citation type="submission" date="2016-03" db="EMBL/GenBank/DDBJ databases">
        <title>Comparative genomics of the ectomycorrhizal sister species Rhizopogon vinicolor and Rhizopogon vesiculosus (Basidiomycota: Boletales) reveals a divergence of the mating type B locus.</title>
        <authorList>
            <person name="Mujic A.B."/>
            <person name="Kuo A."/>
            <person name="Tritt A."/>
            <person name="Lipzen A."/>
            <person name="Chen C."/>
            <person name="Johnson J."/>
            <person name="Sharma A."/>
            <person name="Barry K."/>
            <person name="Grigoriev I.V."/>
            <person name="Spatafora J.W."/>
        </authorList>
    </citation>
    <scope>NUCLEOTIDE SEQUENCE [LARGE SCALE GENOMIC DNA]</scope>
    <source>
        <strain evidence="5 6">AM-OR11-056</strain>
    </source>
</reference>
<keyword evidence="2" id="KW-0677">Repeat</keyword>
<dbReference type="PRINTS" id="PR00320">
    <property type="entry name" value="GPROTEINBRPT"/>
</dbReference>
<name>A0A1J8Q029_9AGAM</name>
<dbReference type="InterPro" id="IPR001680">
    <property type="entry name" value="WD40_rpt"/>
</dbReference>
<evidence type="ECO:0000256" key="2">
    <source>
        <dbReference type="ARBA" id="ARBA00022737"/>
    </source>
</evidence>
<dbReference type="PANTHER" id="PTHR19848:SF8">
    <property type="entry name" value="F-BOX AND WD REPEAT DOMAIN CONTAINING 7"/>
    <property type="match status" value="1"/>
</dbReference>
<feature type="compositionally biased region" description="Pro residues" evidence="4">
    <location>
        <begin position="35"/>
        <end position="53"/>
    </location>
</feature>
<gene>
    <name evidence="5" type="ORF">AZE42_10546</name>
</gene>
<keyword evidence="6" id="KW-1185">Reference proteome</keyword>
<organism evidence="5 6">
    <name type="scientific">Rhizopogon vesiculosus</name>
    <dbReference type="NCBI Taxonomy" id="180088"/>
    <lineage>
        <taxon>Eukaryota</taxon>
        <taxon>Fungi</taxon>
        <taxon>Dikarya</taxon>
        <taxon>Basidiomycota</taxon>
        <taxon>Agaricomycotina</taxon>
        <taxon>Agaricomycetes</taxon>
        <taxon>Agaricomycetidae</taxon>
        <taxon>Boletales</taxon>
        <taxon>Suillineae</taxon>
        <taxon>Rhizopogonaceae</taxon>
        <taxon>Rhizopogon</taxon>
    </lineage>
</organism>
<feature type="repeat" description="WD" evidence="3">
    <location>
        <begin position="310"/>
        <end position="344"/>
    </location>
</feature>
<evidence type="ECO:0000313" key="6">
    <source>
        <dbReference type="Proteomes" id="UP000183567"/>
    </source>
</evidence>
<proteinExistence type="predicted"/>
<sequence length="421" mass="45375">MKSDTPPEHYSSSLHPKLPPASGAPAPSTTFQGPDLPPPPTTSVPYPPGPGNSPPAGQTEPPAASSSIHTPAQTSGGQFHDDLDSPIIPSRLRKKGRGWSAVFNPKVKRVLDVSLVHTLKHESIVCCVRFSADGEYLATGCFRTAQIYDTTTGIKTCVFADESAGEAGDMYIRSVCFSPDGKYLATGAEDKQIRIWDIEKKCIHKVFDGHRQEIYSLDFSSDGKLLVSGSGDATVRIWGMVDGSSRVLTIHDVDPIYNDAGITSVAISPNDRLALADSLASPNNQLVATGSLDTVVRIWDIGTGMLIESLRGHRDSIYSVAFTPNGKGLVSGSLDKTLKYWDISGLVTKHKEQAVKGKKSSQCIMNFLGHTDYVLSVAVSHDDQWIVSGSKDCGVQFWDSHTGTMQCVLQGFKNSGTKFNF</sequence>
<dbReference type="CDD" id="cd00200">
    <property type="entry name" value="WD40"/>
    <property type="match status" value="1"/>
</dbReference>
<dbReference type="Gene3D" id="2.130.10.10">
    <property type="entry name" value="YVTN repeat-like/Quinoprotein amine dehydrogenase"/>
    <property type="match status" value="1"/>
</dbReference>
<feature type="repeat" description="WD" evidence="3">
    <location>
        <begin position="207"/>
        <end position="248"/>
    </location>
</feature>
<feature type="region of interest" description="Disordered" evidence="4">
    <location>
        <begin position="1"/>
        <end position="90"/>
    </location>
</feature>
<dbReference type="InterPro" id="IPR020472">
    <property type="entry name" value="WD40_PAC1"/>
</dbReference>
<evidence type="ECO:0000256" key="3">
    <source>
        <dbReference type="PROSITE-ProRule" id="PRU00221"/>
    </source>
</evidence>
<keyword evidence="1 3" id="KW-0853">WD repeat</keyword>
<feature type="compositionally biased region" description="Polar residues" evidence="4">
    <location>
        <begin position="64"/>
        <end position="77"/>
    </location>
</feature>
<dbReference type="OrthoDB" id="17410at2759"/>
<dbReference type="AlphaFoldDB" id="A0A1J8Q029"/>
<protein>
    <submittedName>
        <fullName evidence="5">Uncharacterized protein</fullName>
    </submittedName>
</protein>
<dbReference type="Pfam" id="PF00400">
    <property type="entry name" value="WD40"/>
    <property type="match status" value="6"/>
</dbReference>
<dbReference type="PANTHER" id="PTHR19848">
    <property type="entry name" value="WD40 REPEAT PROTEIN"/>
    <property type="match status" value="1"/>
</dbReference>
<dbReference type="EMBL" id="LVVM01003439">
    <property type="protein sequence ID" value="OJA14902.1"/>
    <property type="molecule type" value="Genomic_DNA"/>
</dbReference>
<accession>A0A1J8Q029</accession>
<dbReference type="InterPro" id="IPR019775">
    <property type="entry name" value="WD40_repeat_CS"/>
</dbReference>
<dbReference type="PROSITE" id="PS50294">
    <property type="entry name" value="WD_REPEATS_REGION"/>
    <property type="match status" value="4"/>
</dbReference>
<dbReference type="SMART" id="SM00320">
    <property type="entry name" value="WD40"/>
    <property type="match status" value="6"/>
</dbReference>
<evidence type="ECO:0000256" key="4">
    <source>
        <dbReference type="SAM" id="MobiDB-lite"/>
    </source>
</evidence>